<feature type="region of interest" description="Disordered" evidence="1">
    <location>
        <begin position="122"/>
        <end position="150"/>
    </location>
</feature>
<dbReference type="AlphaFoldDB" id="A0AAW4FAV3"/>
<evidence type="ECO:0000313" key="3">
    <source>
        <dbReference type="Proteomes" id="UP000744980"/>
    </source>
</evidence>
<evidence type="ECO:0000256" key="1">
    <source>
        <dbReference type="SAM" id="MobiDB-lite"/>
    </source>
</evidence>
<reference evidence="2 3" key="1">
    <citation type="submission" date="2020-01" db="EMBL/GenBank/DDBJ databases">
        <title>Draft genome assembly of Ensifer adhaerens T173.</title>
        <authorList>
            <person name="Craig J.E."/>
            <person name="Stinchcombe J.R."/>
        </authorList>
    </citation>
    <scope>NUCLEOTIDE SEQUENCE [LARGE SCALE GENOMIC DNA]</scope>
    <source>
        <strain evidence="2 3">T173</strain>
    </source>
</reference>
<protein>
    <submittedName>
        <fullName evidence="2">Uncharacterized protein</fullName>
    </submittedName>
</protein>
<dbReference type="EMBL" id="WXFA01000001">
    <property type="protein sequence ID" value="MBM3089253.1"/>
    <property type="molecule type" value="Genomic_DNA"/>
</dbReference>
<dbReference type="Proteomes" id="UP000744980">
    <property type="component" value="Unassembled WGS sequence"/>
</dbReference>
<proteinExistence type="predicted"/>
<evidence type="ECO:0000313" key="2">
    <source>
        <dbReference type="EMBL" id="MBM3089253.1"/>
    </source>
</evidence>
<comment type="caution">
    <text evidence="2">The sequence shown here is derived from an EMBL/GenBank/DDBJ whole genome shotgun (WGS) entry which is preliminary data.</text>
</comment>
<keyword evidence="3" id="KW-1185">Reference proteome</keyword>
<accession>A0AAW4FAV3</accession>
<gene>
    <name evidence="2" type="ORF">GFB56_00265</name>
</gene>
<name>A0AAW4FAV3_9HYPH</name>
<sequence length="150" mass="16502">MTPAERARQIDQQEFAAECKAARDRAFAYVKQCRKLEKDSVGSWIAEERTVVNKVNQLQISDRAHRHTVNGQTRTLIEWASIVGITPQALLHRRRKLGSMAAAIAFQPTGRWAKPAPGVVSNLPTSKGTGAGSTAQESPEITFSEMDENA</sequence>
<dbReference type="RefSeq" id="WP_203527214.1">
    <property type="nucleotide sequence ID" value="NZ_CP083370.1"/>
</dbReference>
<organism evidence="2 3">
    <name type="scientific">Ensifer canadensis</name>
    <dbReference type="NCBI Taxonomy" id="555315"/>
    <lineage>
        <taxon>Bacteria</taxon>
        <taxon>Pseudomonadati</taxon>
        <taxon>Pseudomonadota</taxon>
        <taxon>Alphaproteobacteria</taxon>
        <taxon>Hyphomicrobiales</taxon>
        <taxon>Rhizobiaceae</taxon>
        <taxon>Sinorhizobium/Ensifer group</taxon>
        <taxon>Ensifer</taxon>
    </lineage>
</organism>
<feature type="compositionally biased region" description="Polar residues" evidence="1">
    <location>
        <begin position="122"/>
        <end position="141"/>
    </location>
</feature>